<evidence type="ECO:0000256" key="1">
    <source>
        <dbReference type="ARBA" id="ARBA00005562"/>
    </source>
</evidence>
<dbReference type="SMART" id="SM00413">
    <property type="entry name" value="ETS"/>
    <property type="match status" value="1"/>
</dbReference>
<feature type="region of interest" description="Disordered" evidence="4">
    <location>
        <begin position="241"/>
        <end position="273"/>
    </location>
</feature>
<protein>
    <recommendedName>
        <fullName evidence="5">ETS domain-containing protein</fullName>
    </recommendedName>
</protein>
<comment type="similarity">
    <text evidence="1 3">Belongs to the ETS family.</text>
</comment>
<dbReference type="PROSITE" id="PS50061">
    <property type="entry name" value="ETS_DOMAIN_3"/>
    <property type="match status" value="1"/>
</dbReference>
<evidence type="ECO:0000259" key="5">
    <source>
        <dbReference type="PROSITE" id="PS50061"/>
    </source>
</evidence>
<dbReference type="Pfam" id="PF00178">
    <property type="entry name" value="Ets"/>
    <property type="match status" value="1"/>
</dbReference>
<sequence length="377" mass="43388">MTQPNRMMDMAMPMKLAVILWSPVMVELNCRLQRDSMAGAGGKKCRLARSSVSPLLHSTFLSFGNMRTLPVPPRISLVPVVRADRHCYQSQRAKCQKETCHDPRDSRAPLLAAAAAAAAAAVTILVEVSEGIIPNEPESYRPPTELYPYLTNVGEIYEDHRWTFHTERVHPTDFENSPVNHLIELQSVSPQQLVQPYRFSSESLPLHLDPPLVPLSVSPQIPYYTPSMCYQYQASASPGRYYSEEEQRGVSPPFEVSEGEDEREEHKHSFRRDTSNKKKIRLYQFLLDLLRKGDMSDSIWWVDQDKGIFQFSTKHKEVLASHWGTQKGNRKKMTYQKMARALRNYGKSGEIKKVKKKLTYQFSEDVLRNLYLRQYPH</sequence>
<dbReference type="PROSITE" id="PS00346">
    <property type="entry name" value="ETS_DOMAIN_2"/>
    <property type="match status" value="1"/>
</dbReference>
<evidence type="ECO:0000313" key="6">
    <source>
        <dbReference type="EMBL" id="KAF3854933.1"/>
    </source>
</evidence>
<feature type="compositionally biased region" description="Basic and acidic residues" evidence="4">
    <location>
        <begin position="264"/>
        <end position="273"/>
    </location>
</feature>
<keyword evidence="7" id="KW-1185">Reference proteome</keyword>
<keyword evidence="3" id="KW-0539">Nucleus</keyword>
<evidence type="ECO:0000313" key="7">
    <source>
        <dbReference type="Proteomes" id="UP000518266"/>
    </source>
</evidence>
<dbReference type="InterPro" id="IPR000418">
    <property type="entry name" value="Ets_dom"/>
</dbReference>
<dbReference type="GO" id="GO:0043565">
    <property type="term" value="F:sequence-specific DNA binding"/>
    <property type="evidence" value="ECO:0007669"/>
    <property type="project" value="InterPro"/>
</dbReference>
<feature type="domain" description="ETS" evidence="5">
    <location>
        <begin position="280"/>
        <end position="363"/>
    </location>
</feature>
<dbReference type="PRINTS" id="PR00454">
    <property type="entry name" value="ETSDOMAIN"/>
</dbReference>
<gene>
    <name evidence="6" type="ORF">F7725_022988</name>
</gene>
<dbReference type="GO" id="GO:0005634">
    <property type="term" value="C:nucleus"/>
    <property type="evidence" value="ECO:0007669"/>
    <property type="project" value="UniProtKB-SubCell"/>
</dbReference>
<comment type="caution">
    <text evidence="6">The sequence shown here is derived from an EMBL/GenBank/DDBJ whole genome shotgun (WGS) entry which is preliminary data.</text>
</comment>
<dbReference type="SUPFAM" id="SSF46785">
    <property type="entry name" value="Winged helix' DNA-binding domain"/>
    <property type="match status" value="1"/>
</dbReference>
<dbReference type="InterPro" id="IPR036388">
    <property type="entry name" value="WH-like_DNA-bd_sf"/>
</dbReference>
<evidence type="ECO:0000256" key="3">
    <source>
        <dbReference type="RuleBase" id="RU004019"/>
    </source>
</evidence>
<dbReference type="PROSITE" id="PS00345">
    <property type="entry name" value="ETS_DOMAIN_1"/>
    <property type="match status" value="1"/>
</dbReference>
<keyword evidence="2 3" id="KW-0238">DNA-binding</keyword>
<dbReference type="PANTHER" id="PTHR11849">
    <property type="entry name" value="ETS"/>
    <property type="match status" value="1"/>
</dbReference>
<dbReference type="EMBL" id="JAAKFY010000007">
    <property type="protein sequence ID" value="KAF3854933.1"/>
    <property type="molecule type" value="Genomic_DNA"/>
</dbReference>
<dbReference type="InterPro" id="IPR046328">
    <property type="entry name" value="ETS_fam"/>
</dbReference>
<evidence type="ECO:0000256" key="2">
    <source>
        <dbReference type="ARBA" id="ARBA00023125"/>
    </source>
</evidence>
<comment type="subcellular location">
    <subcellularLocation>
        <location evidence="3">Nucleus</location>
    </subcellularLocation>
</comment>
<dbReference type="Gene3D" id="1.10.10.10">
    <property type="entry name" value="Winged helix-like DNA-binding domain superfamily/Winged helix DNA-binding domain"/>
    <property type="match status" value="1"/>
</dbReference>
<accession>A0A7J5Z0D1</accession>
<reference evidence="6 7" key="1">
    <citation type="submission" date="2020-03" db="EMBL/GenBank/DDBJ databases">
        <title>Dissostichus mawsoni Genome sequencing and assembly.</title>
        <authorList>
            <person name="Park H."/>
        </authorList>
    </citation>
    <scope>NUCLEOTIDE SEQUENCE [LARGE SCALE GENOMIC DNA]</scope>
    <source>
        <strain evidence="6">DM0001</strain>
        <tissue evidence="6">Muscle</tissue>
    </source>
</reference>
<evidence type="ECO:0000256" key="4">
    <source>
        <dbReference type="SAM" id="MobiDB-lite"/>
    </source>
</evidence>
<dbReference type="GO" id="GO:0000981">
    <property type="term" value="F:DNA-binding transcription factor activity, RNA polymerase II-specific"/>
    <property type="evidence" value="ECO:0007669"/>
    <property type="project" value="TreeGrafter"/>
</dbReference>
<dbReference type="OrthoDB" id="10043646at2759"/>
<name>A0A7J5Z0D1_DISMA</name>
<dbReference type="FunFam" id="1.10.10.10:FF:000191">
    <property type="entry name" value="Transcription factor PU.1"/>
    <property type="match status" value="1"/>
</dbReference>
<organism evidence="6 7">
    <name type="scientific">Dissostichus mawsoni</name>
    <name type="common">Antarctic cod</name>
    <dbReference type="NCBI Taxonomy" id="36200"/>
    <lineage>
        <taxon>Eukaryota</taxon>
        <taxon>Metazoa</taxon>
        <taxon>Chordata</taxon>
        <taxon>Craniata</taxon>
        <taxon>Vertebrata</taxon>
        <taxon>Euteleostomi</taxon>
        <taxon>Actinopterygii</taxon>
        <taxon>Neopterygii</taxon>
        <taxon>Teleostei</taxon>
        <taxon>Neoteleostei</taxon>
        <taxon>Acanthomorphata</taxon>
        <taxon>Eupercaria</taxon>
        <taxon>Perciformes</taxon>
        <taxon>Notothenioidei</taxon>
        <taxon>Nototheniidae</taxon>
        <taxon>Dissostichus</taxon>
    </lineage>
</organism>
<dbReference type="PANTHER" id="PTHR11849:SF16">
    <property type="entry name" value="TRANSCRIPTION FACTOR PU.1"/>
    <property type="match status" value="1"/>
</dbReference>
<dbReference type="GO" id="GO:0030154">
    <property type="term" value="P:cell differentiation"/>
    <property type="evidence" value="ECO:0007669"/>
    <property type="project" value="TreeGrafter"/>
</dbReference>
<dbReference type="AlphaFoldDB" id="A0A7J5Z0D1"/>
<dbReference type="Proteomes" id="UP000518266">
    <property type="component" value="Unassembled WGS sequence"/>
</dbReference>
<dbReference type="InterPro" id="IPR036390">
    <property type="entry name" value="WH_DNA-bd_sf"/>
</dbReference>
<proteinExistence type="inferred from homology"/>